<evidence type="ECO:0000256" key="1">
    <source>
        <dbReference type="ARBA" id="ARBA00011764"/>
    </source>
</evidence>
<dbReference type="AlphaFoldDB" id="A0A1I8NJJ0"/>
<reference evidence="8" key="1">
    <citation type="submission" date="2020-05" db="UniProtKB">
        <authorList>
            <consortium name="EnsemblMetazoa"/>
        </authorList>
    </citation>
    <scope>IDENTIFICATION</scope>
    <source>
        <strain evidence="8">Aabys</strain>
    </source>
</reference>
<dbReference type="EnsemblMetazoa" id="MDOA016165-RA">
    <property type="protein sequence ID" value="MDOA016165-PA"/>
    <property type="gene ID" value="MDOA016165"/>
</dbReference>
<sequence length="111" mass="12710">MEIKSTKESSTAQLRALVGYMEENPEFARRVPTFGSSKQPLEDHWKKLCFKLNTMGSPSRAIAEWKNAWTNLKSRTNKKIAENKKKKRLQGTGVGLYRFECLTDLETKLTG</sequence>
<comment type="subunit">
    <text evidence="1">Self-associates forming complexes of several hundred monomers.</text>
</comment>
<evidence type="ECO:0000259" key="7">
    <source>
        <dbReference type="Pfam" id="PF13873"/>
    </source>
</evidence>
<dbReference type="InterPro" id="IPR028002">
    <property type="entry name" value="Myb_DNA-bind_5"/>
</dbReference>
<protein>
    <recommendedName>
        <fullName evidence="2">Regulatory protein zeste</fullName>
    </recommendedName>
</protein>
<evidence type="ECO:0000256" key="2">
    <source>
        <dbReference type="ARBA" id="ARBA00016807"/>
    </source>
</evidence>
<name>A0A1I8NJJ0_MUSDO</name>
<gene>
    <name evidence="8" type="primary">105262166</name>
</gene>
<proteinExistence type="predicted"/>
<dbReference type="GO" id="GO:0003677">
    <property type="term" value="F:DNA binding"/>
    <property type="evidence" value="ECO:0007669"/>
    <property type="project" value="UniProtKB-KW"/>
</dbReference>
<feature type="domain" description="Myb/SANT-like DNA-binding" evidence="7">
    <location>
        <begin position="9"/>
        <end position="81"/>
    </location>
</feature>
<evidence type="ECO:0000256" key="3">
    <source>
        <dbReference type="ARBA" id="ARBA00023015"/>
    </source>
</evidence>
<comment type="function">
    <text evidence="6">Involved in transvection phenomena (= synapsis-dependent gene expression), where the synaptic pairing of chromosomes carrying genes with which zeste interacts influences the expression of these genes. Zeste binds to DNA and stimulates transcription from a nearby promoter.</text>
</comment>
<organism evidence="8">
    <name type="scientific">Musca domestica</name>
    <name type="common">House fly</name>
    <dbReference type="NCBI Taxonomy" id="7370"/>
    <lineage>
        <taxon>Eukaryota</taxon>
        <taxon>Metazoa</taxon>
        <taxon>Ecdysozoa</taxon>
        <taxon>Arthropoda</taxon>
        <taxon>Hexapoda</taxon>
        <taxon>Insecta</taxon>
        <taxon>Pterygota</taxon>
        <taxon>Neoptera</taxon>
        <taxon>Endopterygota</taxon>
        <taxon>Diptera</taxon>
        <taxon>Brachycera</taxon>
        <taxon>Muscomorpha</taxon>
        <taxon>Muscoidea</taxon>
        <taxon>Muscidae</taxon>
        <taxon>Musca</taxon>
    </lineage>
</organism>
<keyword evidence="5" id="KW-0804">Transcription</keyword>
<evidence type="ECO:0000313" key="8">
    <source>
        <dbReference type="EnsemblMetazoa" id="MDOA016165-PA"/>
    </source>
</evidence>
<keyword evidence="4" id="KW-0238">DNA-binding</keyword>
<keyword evidence="3" id="KW-0805">Transcription regulation</keyword>
<dbReference type="Pfam" id="PF13873">
    <property type="entry name" value="Myb_DNA-bind_5"/>
    <property type="match status" value="1"/>
</dbReference>
<dbReference type="VEuPathDB" id="VectorBase:MDOA016165"/>
<evidence type="ECO:0000256" key="6">
    <source>
        <dbReference type="ARBA" id="ARBA00025466"/>
    </source>
</evidence>
<evidence type="ECO:0000256" key="4">
    <source>
        <dbReference type="ARBA" id="ARBA00023125"/>
    </source>
</evidence>
<evidence type="ECO:0000256" key="5">
    <source>
        <dbReference type="ARBA" id="ARBA00023163"/>
    </source>
</evidence>
<dbReference type="VEuPathDB" id="VectorBase:MDOMA2_015394"/>
<accession>A0A1I8NJJ0</accession>